<evidence type="ECO:0000256" key="3">
    <source>
        <dbReference type="ARBA" id="ARBA00006577"/>
    </source>
</evidence>
<organism evidence="12 13">
    <name type="scientific">Algivirga pacifica</name>
    <dbReference type="NCBI Taxonomy" id="1162670"/>
    <lineage>
        <taxon>Bacteria</taxon>
        <taxon>Pseudomonadati</taxon>
        <taxon>Bacteroidota</taxon>
        <taxon>Cytophagia</taxon>
        <taxon>Cytophagales</taxon>
        <taxon>Flammeovirgaceae</taxon>
        <taxon>Algivirga</taxon>
    </lineage>
</organism>
<evidence type="ECO:0000256" key="9">
    <source>
        <dbReference type="PROSITE-ProRule" id="PRU00277"/>
    </source>
</evidence>
<dbReference type="Proteomes" id="UP001500298">
    <property type="component" value="Unassembled WGS sequence"/>
</dbReference>
<dbReference type="PROSITE" id="PS50059">
    <property type="entry name" value="FKBP_PPIASE"/>
    <property type="match status" value="1"/>
</dbReference>
<keyword evidence="13" id="KW-1185">Reference proteome</keyword>
<evidence type="ECO:0000256" key="2">
    <source>
        <dbReference type="ARBA" id="ARBA00004496"/>
    </source>
</evidence>
<keyword evidence="4" id="KW-0963">Cytoplasm</keyword>
<evidence type="ECO:0000256" key="1">
    <source>
        <dbReference type="ARBA" id="ARBA00000971"/>
    </source>
</evidence>
<dbReference type="Gene3D" id="3.10.50.40">
    <property type="match status" value="1"/>
</dbReference>
<feature type="domain" description="PPIase FKBP-type" evidence="11">
    <location>
        <begin position="18"/>
        <end position="98"/>
    </location>
</feature>
<dbReference type="InterPro" id="IPR046357">
    <property type="entry name" value="PPIase_dom_sf"/>
</dbReference>
<evidence type="ECO:0000256" key="6">
    <source>
        <dbReference type="ARBA" id="ARBA00023186"/>
    </source>
</evidence>
<protein>
    <recommendedName>
        <fullName evidence="10">Peptidyl-prolyl cis-trans isomerase</fullName>
        <ecNumber evidence="10">5.2.1.8</ecNumber>
    </recommendedName>
</protein>
<comment type="function">
    <text evidence="8">Also involved in hydrogenase metallocenter assembly, probably by participating in the nickel insertion step. This function in hydrogenase biosynthesis requires chaperone activity and the presence of the metal-binding domain, but not PPIase activity.</text>
</comment>
<evidence type="ECO:0000256" key="10">
    <source>
        <dbReference type="RuleBase" id="RU003915"/>
    </source>
</evidence>
<evidence type="ECO:0000313" key="13">
    <source>
        <dbReference type="Proteomes" id="UP001500298"/>
    </source>
</evidence>
<comment type="similarity">
    <text evidence="3 10">Belongs to the FKBP-type PPIase family.</text>
</comment>
<evidence type="ECO:0000259" key="11">
    <source>
        <dbReference type="PROSITE" id="PS50059"/>
    </source>
</evidence>
<evidence type="ECO:0000256" key="7">
    <source>
        <dbReference type="ARBA" id="ARBA00023235"/>
    </source>
</evidence>
<dbReference type="EC" id="5.2.1.8" evidence="10"/>
<keyword evidence="7 9" id="KW-0413">Isomerase</keyword>
<name>A0ABP9D805_9BACT</name>
<accession>A0ABP9D805</accession>
<evidence type="ECO:0000256" key="4">
    <source>
        <dbReference type="ARBA" id="ARBA00022490"/>
    </source>
</evidence>
<comment type="catalytic activity">
    <reaction evidence="1 9 10">
        <text>[protein]-peptidylproline (omega=180) = [protein]-peptidylproline (omega=0)</text>
        <dbReference type="Rhea" id="RHEA:16237"/>
        <dbReference type="Rhea" id="RHEA-COMP:10747"/>
        <dbReference type="Rhea" id="RHEA-COMP:10748"/>
        <dbReference type="ChEBI" id="CHEBI:83833"/>
        <dbReference type="ChEBI" id="CHEBI:83834"/>
        <dbReference type="EC" id="5.2.1.8"/>
    </reaction>
</comment>
<dbReference type="PANTHER" id="PTHR47861:SF3">
    <property type="entry name" value="FKBP-TYPE PEPTIDYL-PROLYL CIS-TRANS ISOMERASE SLYD"/>
    <property type="match status" value="1"/>
</dbReference>
<evidence type="ECO:0000256" key="8">
    <source>
        <dbReference type="ARBA" id="ARBA00037071"/>
    </source>
</evidence>
<comment type="subcellular location">
    <subcellularLocation>
        <location evidence="2">Cytoplasm</location>
    </subcellularLocation>
</comment>
<sequence length="154" mass="16645">MFILFRKITIQMSVAKKGDTVKVHYVGTLNDGEKFDSSVDRGEPIEFEVGAGQMIQGFDAAVEGMTVGEKKKVHIPCDEAYGPAREELIVKFPVDQIPEGMNPQVGDQLALNSPSGQPIPAVVTELNDTEIVLDANSPMAGKDLNFDIELVAIA</sequence>
<dbReference type="EMBL" id="BAABJX010000026">
    <property type="protein sequence ID" value="GAA4832390.1"/>
    <property type="molecule type" value="Genomic_DNA"/>
</dbReference>
<keyword evidence="5 9" id="KW-0697">Rotamase</keyword>
<proteinExistence type="inferred from homology"/>
<keyword evidence="6" id="KW-0143">Chaperone</keyword>
<reference evidence="13" key="1">
    <citation type="journal article" date="2019" name="Int. J. Syst. Evol. Microbiol.">
        <title>The Global Catalogue of Microorganisms (GCM) 10K type strain sequencing project: providing services to taxonomists for standard genome sequencing and annotation.</title>
        <authorList>
            <consortium name="The Broad Institute Genomics Platform"/>
            <consortium name="The Broad Institute Genome Sequencing Center for Infectious Disease"/>
            <person name="Wu L."/>
            <person name="Ma J."/>
        </authorList>
    </citation>
    <scope>NUCLEOTIDE SEQUENCE [LARGE SCALE GENOMIC DNA]</scope>
    <source>
        <strain evidence="13">JCM 18326</strain>
    </source>
</reference>
<evidence type="ECO:0000256" key="5">
    <source>
        <dbReference type="ARBA" id="ARBA00023110"/>
    </source>
</evidence>
<comment type="caution">
    <text evidence="12">The sequence shown here is derived from an EMBL/GenBank/DDBJ whole genome shotgun (WGS) entry which is preliminary data.</text>
</comment>
<dbReference type="PANTHER" id="PTHR47861">
    <property type="entry name" value="FKBP-TYPE PEPTIDYL-PROLYL CIS-TRANS ISOMERASE SLYD"/>
    <property type="match status" value="1"/>
</dbReference>
<dbReference type="GO" id="GO:0016853">
    <property type="term" value="F:isomerase activity"/>
    <property type="evidence" value="ECO:0007669"/>
    <property type="project" value="UniProtKB-KW"/>
</dbReference>
<dbReference type="SUPFAM" id="SSF54534">
    <property type="entry name" value="FKBP-like"/>
    <property type="match status" value="1"/>
</dbReference>
<gene>
    <name evidence="12" type="ORF">GCM10023331_16980</name>
</gene>
<dbReference type="InterPro" id="IPR001179">
    <property type="entry name" value="PPIase_FKBP_dom"/>
</dbReference>
<dbReference type="Pfam" id="PF00254">
    <property type="entry name" value="FKBP_C"/>
    <property type="match status" value="1"/>
</dbReference>
<evidence type="ECO:0000313" key="12">
    <source>
        <dbReference type="EMBL" id="GAA4832390.1"/>
    </source>
</evidence>